<dbReference type="RefSeq" id="WP_386434727.1">
    <property type="nucleotide sequence ID" value="NZ_JBHSBB010000022.1"/>
</dbReference>
<evidence type="ECO:0000313" key="1">
    <source>
        <dbReference type="EMBL" id="MFC4035190.1"/>
    </source>
</evidence>
<dbReference type="Pfam" id="PF10025">
    <property type="entry name" value="DUF2267"/>
    <property type="match status" value="1"/>
</dbReference>
<dbReference type="InterPro" id="IPR018727">
    <property type="entry name" value="DUF2267"/>
</dbReference>
<proteinExistence type="predicted"/>
<reference evidence="2" key="1">
    <citation type="journal article" date="2019" name="Int. J. Syst. Evol. Microbiol.">
        <title>The Global Catalogue of Microorganisms (GCM) 10K type strain sequencing project: providing services to taxonomists for standard genome sequencing and annotation.</title>
        <authorList>
            <consortium name="The Broad Institute Genomics Platform"/>
            <consortium name="The Broad Institute Genome Sequencing Center for Infectious Disease"/>
            <person name="Wu L."/>
            <person name="Ma J."/>
        </authorList>
    </citation>
    <scope>NUCLEOTIDE SEQUENCE [LARGE SCALE GENOMIC DNA]</scope>
    <source>
        <strain evidence="2">CGMCC 4.7237</strain>
    </source>
</reference>
<evidence type="ECO:0000313" key="2">
    <source>
        <dbReference type="Proteomes" id="UP001595765"/>
    </source>
</evidence>
<accession>A0ABV8HT03</accession>
<gene>
    <name evidence="1" type="ORF">ACFO3J_27515</name>
</gene>
<dbReference type="Proteomes" id="UP001595765">
    <property type="component" value="Unassembled WGS sequence"/>
</dbReference>
<dbReference type="InterPro" id="IPR038282">
    <property type="entry name" value="DUF2267_sf"/>
</dbReference>
<dbReference type="Gene3D" id="1.10.490.110">
    <property type="entry name" value="Uncharacterized conserved protein DUF2267"/>
    <property type="match status" value="1"/>
</dbReference>
<keyword evidence="2" id="KW-1185">Reference proteome</keyword>
<organism evidence="1 2">
    <name type="scientific">Streptomyces polygonati</name>
    <dbReference type="NCBI Taxonomy" id="1617087"/>
    <lineage>
        <taxon>Bacteria</taxon>
        <taxon>Bacillati</taxon>
        <taxon>Actinomycetota</taxon>
        <taxon>Actinomycetes</taxon>
        <taxon>Kitasatosporales</taxon>
        <taxon>Streptomycetaceae</taxon>
        <taxon>Streptomyces</taxon>
    </lineage>
</organism>
<comment type="caution">
    <text evidence="1">The sequence shown here is derived from an EMBL/GenBank/DDBJ whole genome shotgun (WGS) entry which is preliminary data.</text>
</comment>
<dbReference type="EMBL" id="JBHSBB010000022">
    <property type="protein sequence ID" value="MFC4035190.1"/>
    <property type="molecule type" value="Genomic_DNA"/>
</dbReference>
<sequence length="122" mass="13825">MDFPEFVQSVATRASLSREESRDLSRATLELLGHLISSGEAREFALELPDELRDYVRQGAEHTERFDYNEAVRRIHQRVGLSEPESDRGIRAVLATLRDAVSEVAFNNAMSQIGHEFLQVIP</sequence>
<name>A0ABV8HT03_9ACTN</name>
<protein>
    <submittedName>
        <fullName evidence="1">DUF2267 domain-containing protein</fullName>
    </submittedName>
</protein>